<evidence type="ECO:0000313" key="4">
    <source>
        <dbReference type="Proteomes" id="UP001143463"/>
    </source>
</evidence>
<keyword evidence="1" id="KW-1133">Transmembrane helix</keyword>
<gene>
    <name evidence="3" type="ORF">GCM10017577_37870</name>
</gene>
<keyword evidence="1" id="KW-0812">Transmembrane</keyword>
<dbReference type="RefSeq" id="WP_063739792.1">
    <property type="nucleotide sequence ID" value="NZ_BAAAUZ010000073.1"/>
</dbReference>
<evidence type="ECO:0008006" key="5">
    <source>
        <dbReference type="Google" id="ProtNLM"/>
    </source>
</evidence>
<feature type="signal peptide" evidence="2">
    <location>
        <begin position="1"/>
        <end position="27"/>
    </location>
</feature>
<feature type="transmembrane region" description="Helical" evidence="1">
    <location>
        <begin position="335"/>
        <end position="356"/>
    </location>
</feature>
<organism evidence="3 4">
    <name type="scientific">Pseudonocardia halophobica</name>
    <dbReference type="NCBI Taxonomy" id="29401"/>
    <lineage>
        <taxon>Bacteria</taxon>
        <taxon>Bacillati</taxon>
        <taxon>Actinomycetota</taxon>
        <taxon>Actinomycetes</taxon>
        <taxon>Pseudonocardiales</taxon>
        <taxon>Pseudonocardiaceae</taxon>
        <taxon>Pseudonocardia</taxon>
    </lineage>
</organism>
<feature type="chain" id="PRO_5040782527" description="CinY protein" evidence="2">
    <location>
        <begin position="28"/>
        <end position="378"/>
    </location>
</feature>
<protein>
    <recommendedName>
        <fullName evidence="5">CinY protein</fullName>
    </recommendedName>
</protein>
<accession>A0A9W6L2W7</accession>
<evidence type="ECO:0000256" key="2">
    <source>
        <dbReference type="SAM" id="SignalP"/>
    </source>
</evidence>
<dbReference type="EMBL" id="BSFQ01000015">
    <property type="protein sequence ID" value="GLL12646.1"/>
    <property type="molecule type" value="Genomic_DNA"/>
</dbReference>
<sequence>MRRRRFTTLLGLLVVLGLALAPGSAAGFGTIDSGGQSREHERITRAALSCAGTAGSDPDCFQPLTMDYLAGHDREFGAVGAPDSDELSDPAAHCDDADYVAGTYPRTRDQATASLVDCLNHMRMRFAEGLDDARGLLGPDGEVLPAEVESHPECRSREQREERAKCATLEAFGRALHGAQDFYAHSNWADQPDPARPIGDENPPGLALPAPSPLLDLRGSAAPDPPDALSTGCFVARDEVPGVGACQLRVTHAGLNKDRGQIDPVTGAAADPTTPRGMVGTNFARAVTGAVTETHRQWQDFRSELVARYGTERGERMACALSHDDPVNDCAGTNLTVAVAVAVGLVVVAVAAILWLRRSIRRSGRGPDGSAGAAGPAR</sequence>
<dbReference type="AlphaFoldDB" id="A0A9W6L2W7"/>
<dbReference type="Proteomes" id="UP001143463">
    <property type="component" value="Unassembled WGS sequence"/>
</dbReference>
<keyword evidence="1" id="KW-0472">Membrane</keyword>
<reference evidence="3" key="1">
    <citation type="journal article" date="2014" name="Int. J. Syst. Evol. Microbiol.">
        <title>Complete genome sequence of Corynebacterium casei LMG S-19264T (=DSM 44701T), isolated from a smear-ripened cheese.</title>
        <authorList>
            <consortium name="US DOE Joint Genome Institute (JGI-PGF)"/>
            <person name="Walter F."/>
            <person name="Albersmeier A."/>
            <person name="Kalinowski J."/>
            <person name="Ruckert C."/>
        </authorList>
    </citation>
    <scope>NUCLEOTIDE SEQUENCE</scope>
    <source>
        <strain evidence="3">VKM Ac-1069</strain>
    </source>
</reference>
<reference evidence="3" key="2">
    <citation type="submission" date="2023-01" db="EMBL/GenBank/DDBJ databases">
        <authorList>
            <person name="Sun Q."/>
            <person name="Evtushenko L."/>
        </authorList>
    </citation>
    <scope>NUCLEOTIDE SEQUENCE</scope>
    <source>
        <strain evidence="3">VKM Ac-1069</strain>
    </source>
</reference>
<comment type="caution">
    <text evidence="3">The sequence shown here is derived from an EMBL/GenBank/DDBJ whole genome shotgun (WGS) entry which is preliminary data.</text>
</comment>
<name>A0A9W6L2W7_9PSEU</name>
<proteinExistence type="predicted"/>
<keyword evidence="2" id="KW-0732">Signal</keyword>
<keyword evidence="4" id="KW-1185">Reference proteome</keyword>
<evidence type="ECO:0000313" key="3">
    <source>
        <dbReference type="EMBL" id="GLL12646.1"/>
    </source>
</evidence>
<evidence type="ECO:0000256" key="1">
    <source>
        <dbReference type="SAM" id="Phobius"/>
    </source>
</evidence>